<dbReference type="AlphaFoldDB" id="A0A9D3UE65"/>
<gene>
    <name evidence="1" type="ORF">J1N35_040422</name>
</gene>
<keyword evidence="2" id="KW-1185">Reference proteome</keyword>
<evidence type="ECO:0000313" key="1">
    <source>
        <dbReference type="EMBL" id="KAH1038679.1"/>
    </source>
</evidence>
<comment type="caution">
    <text evidence="1">The sequence shown here is derived from an EMBL/GenBank/DDBJ whole genome shotgun (WGS) entry which is preliminary data.</text>
</comment>
<sequence length="94" mass="11104">MNTPIGLMPMKQMESESLQDYVKSFHVTTLNTKNLNDQWAIDAFIMGVQNDHVQYSFTNNRPQSLADLYERTHMFVEAEEIKRVLHTSFQKEYM</sequence>
<dbReference type="Proteomes" id="UP000828251">
    <property type="component" value="Unassembled WGS sequence"/>
</dbReference>
<dbReference type="OrthoDB" id="998635at2759"/>
<accession>A0A9D3UE65</accession>
<dbReference type="EMBL" id="JAIQCV010000012">
    <property type="protein sequence ID" value="KAH1038679.1"/>
    <property type="molecule type" value="Genomic_DNA"/>
</dbReference>
<name>A0A9D3UE65_9ROSI</name>
<organism evidence="1 2">
    <name type="scientific">Gossypium stocksii</name>
    <dbReference type="NCBI Taxonomy" id="47602"/>
    <lineage>
        <taxon>Eukaryota</taxon>
        <taxon>Viridiplantae</taxon>
        <taxon>Streptophyta</taxon>
        <taxon>Embryophyta</taxon>
        <taxon>Tracheophyta</taxon>
        <taxon>Spermatophyta</taxon>
        <taxon>Magnoliopsida</taxon>
        <taxon>eudicotyledons</taxon>
        <taxon>Gunneridae</taxon>
        <taxon>Pentapetalae</taxon>
        <taxon>rosids</taxon>
        <taxon>malvids</taxon>
        <taxon>Malvales</taxon>
        <taxon>Malvaceae</taxon>
        <taxon>Malvoideae</taxon>
        <taxon>Gossypium</taxon>
    </lineage>
</organism>
<proteinExistence type="predicted"/>
<protein>
    <recommendedName>
        <fullName evidence="3">Retrotransposon gag domain-containing protein</fullName>
    </recommendedName>
</protein>
<evidence type="ECO:0000313" key="2">
    <source>
        <dbReference type="Proteomes" id="UP000828251"/>
    </source>
</evidence>
<reference evidence="1 2" key="1">
    <citation type="journal article" date="2021" name="Plant Biotechnol. J.">
        <title>Multi-omics assisted identification of the key and species-specific regulatory components of drought-tolerant mechanisms in Gossypium stocksii.</title>
        <authorList>
            <person name="Yu D."/>
            <person name="Ke L."/>
            <person name="Zhang D."/>
            <person name="Wu Y."/>
            <person name="Sun Y."/>
            <person name="Mei J."/>
            <person name="Sun J."/>
            <person name="Sun Y."/>
        </authorList>
    </citation>
    <scope>NUCLEOTIDE SEQUENCE [LARGE SCALE GENOMIC DNA]</scope>
    <source>
        <strain evidence="2">cv. E1</strain>
        <tissue evidence="1">Leaf</tissue>
    </source>
</reference>
<evidence type="ECO:0008006" key="3">
    <source>
        <dbReference type="Google" id="ProtNLM"/>
    </source>
</evidence>